<proteinExistence type="predicted"/>
<name>A0ACD0WMT3_CLALS</name>
<evidence type="ECO:0000313" key="2">
    <source>
        <dbReference type="Proteomes" id="UP000326582"/>
    </source>
</evidence>
<organism evidence="1 2">
    <name type="scientific">Clavispora lusitaniae</name>
    <name type="common">Candida lusitaniae</name>
    <dbReference type="NCBI Taxonomy" id="36911"/>
    <lineage>
        <taxon>Eukaryota</taxon>
        <taxon>Fungi</taxon>
        <taxon>Dikarya</taxon>
        <taxon>Ascomycota</taxon>
        <taxon>Saccharomycotina</taxon>
        <taxon>Pichiomycetes</taxon>
        <taxon>Metschnikowiaceae</taxon>
        <taxon>Clavispora</taxon>
    </lineage>
</organism>
<dbReference type="EMBL" id="CP038487">
    <property type="protein sequence ID" value="QFZ28706.1"/>
    <property type="molecule type" value="Genomic_DNA"/>
</dbReference>
<gene>
    <name evidence="1" type="ORF">EJF14_40753</name>
</gene>
<protein>
    <submittedName>
        <fullName evidence="1">Uncharacterized protein</fullName>
    </submittedName>
</protein>
<sequence length="80" mass="9415">MDQKRRVENHPRCFKKMQTIPWPRCSKKSQTVDIEVHEDDRNLPIARILGIPKERPFSIKCILDFSPAMISLQWPLSIAE</sequence>
<reference evidence="2" key="1">
    <citation type="journal article" date="2019" name="MBio">
        <title>Comparative genomics for the elucidation of multidrug resistance (MDR) in Candida lusitaniae.</title>
        <authorList>
            <person name="Kannan A."/>
            <person name="Asner S.A."/>
            <person name="Trachsel E."/>
            <person name="Kelly S."/>
            <person name="Parker J."/>
            <person name="Sanglard D."/>
        </authorList>
    </citation>
    <scope>NUCLEOTIDE SEQUENCE [LARGE SCALE GENOMIC DNA]</scope>
    <source>
        <strain evidence="2">P1</strain>
    </source>
</reference>
<accession>A0ACD0WMT3</accession>
<dbReference type="Proteomes" id="UP000326582">
    <property type="component" value="Chromosome 4"/>
</dbReference>
<evidence type="ECO:0000313" key="1">
    <source>
        <dbReference type="EMBL" id="QFZ28706.1"/>
    </source>
</evidence>
<keyword evidence="2" id="KW-1185">Reference proteome</keyword>